<dbReference type="OrthoDB" id="10644231at2759"/>
<comment type="caution">
    <text evidence="1">The sequence shown here is derived from an EMBL/GenBank/DDBJ whole genome shotgun (WGS) entry which is preliminary data.</text>
</comment>
<name>A0A9P8QKS1_9HYPO</name>
<dbReference type="EMBL" id="JAIWOZ010000004">
    <property type="protein sequence ID" value="KAH6606961.1"/>
    <property type="molecule type" value="Genomic_DNA"/>
</dbReference>
<dbReference type="AlphaFoldDB" id="A0A9P8QKS1"/>
<keyword evidence="2" id="KW-1185">Reference proteome</keyword>
<sequence>MYPAGPRYGGAGRLLHAAHDHAQVGRLHDHGHALGLQDLEYGIRHVLGQALLDLQPPGEHLGNPRQLGDADHGVVGDVANVHLAGKGDQMMLADRKHIYVFDNDHLVVAFLENRSVHNVPYVLLISLREIQHGVGVSLRGGQKPLPVRVLSDAFEQCLDGPLHSPQPRGFALVVLF</sequence>
<proteinExistence type="predicted"/>
<organism evidence="1 2">
    <name type="scientific">Trichoderma cornu-damae</name>
    <dbReference type="NCBI Taxonomy" id="654480"/>
    <lineage>
        <taxon>Eukaryota</taxon>
        <taxon>Fungi</taxon>
        <taxon>Dikarya</taxon>
        <taxon>Ascomycota</taxon>
        <taxon>Pezizomycotina</taxon>
        <taxon>Sordariomycetes</taxon>
        <taxon>Hypocreomycetidae</taxon>
        <taxon>Hypocreales</taxon>
        <taxon>Hypocreaceae</taxon>
        <taxon>Trichoderma</taxon>
    </lineage>
</organism>
<protein>
    <submittedName>
        <fullName evidence="1">Uncharacterized protein</fullName>
    </submittedName>
</protein>
<evidence type="ECO:0000313" key="1">
    <source>
        <dbReference type="EMBL" id="KAH6606961.1"/>
    </source>
</evidence>
<evidence type="ECO:0000313" key="2">
    <source>
        <dbReference type="Proteomes" id="UP000827724"/>
    </source>
</evidence>
<reference evidence="1" key="1">
    <citation type="submission" date="2021-08" db="EMBL/GenBank/DDBJ databases">
        <title>Chromosome-Level Trichoderma cornu-damae using Hi-C Data.</title>
        <authorList>
            <person name="Kim C.S."/>
        </authorList>
    </citation>
    <scope>NUCLEOTIDE SEQUENCE</scope>
    <source>
        <strain evidence="1">KA19-0412C</strain>
    </source>
</reference>
<gene>
    <name evidence="1" type="ORF">Trco_006114</name>
</gene>
<accession>A0A9P8QKS1</accession>
<dbReference type="Proteomes" id="UP000827724">
    <property type="component" value="Unassembled WGS sequence"/>
</dbReference>